<feature type="domain" description="NAC" evidence="8">
    <location>
        <begin position="4"/>
        <end position="154"/>
    </location>
</feature>
<dbReference type="Gene3D" id="2.170.150.80">
    <property type="entry name" value="NAC domain"/>
    <property type="match status" value="1"/>
</dbReference>
<keyword evidence="7" id="KW-0472">Membrane</keyword>
<keyword evidence="7" id="KW-1133">Transmembrane helix</keyword>
<evidence type="ECO:0000256" key="1">
    <source>
        <dbReference type="ARBA" id="ARBA00004123"/>
    </source>
</evidence>
<proteinExistence type="predicted"/>
<dbReference type="PROSITE" id="PS51005">
    <property type="entry name" value="NAC"/>
    <property type="match status" value="1"/>
</dbReference>
<sequence>MARIGPGFRFHPTDEELVVFYLKRKITGNLSRYDHIAVVDVYKLEPWDLPSMSKLKTKDLEWYFFSVLDRKYGNGTRTNRATDKGYWKTTGKDRAVYHGDRIVGMKKTLVYHIGRAPHGRRTNWVMHEYKLLEEELARAGTVQDIFVLCRIFEKSGAGPKNGAKYGAPLDEKEWDEEVEEEEKKVIPLQSGENVAENVVAVAPLPVALDEFFYPEAYVETDDLDKELDFSDIIGSVNFPSFNYHHGECSTHAEHSQISTKDQELVANAFEIYGPENGLPLDVAEQHVVGSDSVEDERSGELNDLENILNFDDAVNDMDLDRIYNAVENLPLLDEGSFLETNDLTTVNEGDPVEDDPSGDAMLDEYLALPDDDVCKYISFDSPQIPEAEYSIPNQGSLLSQQNVEGETTDNAVVNKHYSEAQTSNDASSVQNKQEAKVAPGNTNSLVQQAYGWLAGMPAAPAHALEFPAKEIALGLHPSAQSSSPSHITTGMISITNITFNGNAMDWTMGKSGGFNAVVSTGFSQPNVDSAALIPLSGLVSSKTAFVLSHGWIFLTGFSILILSLSCKIGSIMYTGK</sequence>
<dbReference type="SUPFAM" id="SSF101941">
    <property type="entry name" value="NAC domain"/>
    <property type="match status" value="1"/>
</dbReference>
<keyword evidence="5" id="KW-0539">Nucleus</keyword>
<dbReference type="FunFam" id="2.170.150.80:FF:000002">
    <property type="entry name" value="Nac domain-containing protein 86"/>
    <property type="match status" value="1"/>
</dbReference>
<accession>A0ABD1LN79</accession>
<keyword evidence="7" id="KW-0812">Transmembrane</keyword>
<dbReference type="PANTHER" id="PTHR31744">
    <property type="entry name" value="PROTEIN CUP-SHAPED COTYLEDON 2-RELATED"/>
    <property type="match status" value="1"/>
</dbReference>
<evidence type="ECO:0000313" key="9">
    <source>
        <dbReference type="EMBL" id="KAL2324962.1"/>
    </source>
</evidence>
<reference evidence="9 10" key="1">
    <citation type="submission" date="2024-08" db="EMBL/GenBank/DDBJ databases">
        <title>Insights into the chromosomal genome structure of Flemingia macrophylla.</title>
        <authorList>
            <person name="Ding Y."/>
            <person name="Zhao Y."/>
            <person name="Bi W."/>
            <person name="Wu M."/>
            <person name="Zhao G."/>
            <person name="Gong Y."/>
            <person name="Li W."/>
            <person name="Zhang P."/>
        </authorList>
    </citation>
    <scope>NUCLEOTIDE SEQUENCE [LARGE SCALE GENOMIC DNA]</scope>
    <source>
        <strain evidence="9">DYQJB</strain>
        <tissue evidence="9">Leaf</tissue>
    </source>
</reference>
<name>A0ABD1LN79_9FABA</name>
<dbReference type="Proteomes" id="UP001603857">
    <property type="component" value="Unassembled WGS sequence"/>
</dbReference>
<feature type="region of interest" description="Disordered" evidence="6">
    <location>
        <begin position="420"/>
        <end position="439"/>
    </location>
</feature>
<keyword evidence="2" id="KW-0805">Transcription regulation</keyword>
<evidence type="ECO:0000256" key="4">
    <source>
        <dbReference type="ARBA" id="ARBA00023163"/>
    </source>
</evidence>
<comment type="subcellular location">
    <subcellularLocation>
        <location evidence="1">Nucleus</location>
    </subcellularLocation>
</comment>
<dbReference type="GO" id="GO:0003677">
    <property type="term" value="F:DNA binding"/>
    <property type="evidence" value="ECO:0007669"/>
    <property type="project" value="UniProtKB-KW"/>
</dbReference>
<gene>
    <name evidence="9" type="ORF">Fmac_024020</name>
</gene>
<dbReference type="EMBL" id="JBGMDY010000008">
    <property type="protein sequence ID" value="KAL2324962.1"/>
    <property type="molecule type" value="Genomic_DNA"/>
</dbReference>
<comment type="caution">
    <text evidence="9">The sequence shown here is derived from an EMBL/GenBank/DDBJ whole genome shotgun (WGS) entry which is preliminary data.</text>
</comment>
<evidence type="ECO:0000256" key="2">
    <source>
        <dbReference type="ARBA" id="ARBA00023015"/>
    </source>
</evidence>
<keyword evidence="10" id="KW-1185">Reference proteome</keyword>
<evidence type="ECO:0000256" key="6">
    <source>
        <dbReference type="SAM" id="MobiDB-lite"/>
    </source>
</evidence>
<dbReference type="PANTHER" id="PTHR31744:SF210">
    <property type="entry name" value="NAC DOMAIN-CONTAINING PROTEIN 86-LIKE"/>
    <property type="match status" value="1"/>
</dbReference>
<dbReference type="AlphaFoldDB" id="A0ABD1LN79"/>
<evidence type="ECO:0000256" key="3">
    <source>
        <dbReference type="ARBA" id="ARBA00023125"/>
    </source>
</evidence>
<feature type="compositionally biased region" description="Polar residues" evidence="6">
    <location>
        <begin position="420"/>
        <end position="432"/>
    </location>
</feature>
<protein>
    <recommendedName>
        <fullName evidence="8">NAC domain-containing protein</fullName>
    </recommendedName>
</protein>
<evidence type="ECO:0000256" key="5">
    <source>
        <dbReference type="ARBA" id="ARBA00023242"/>
    </source>
</evidence>
<evidence type="ECO:0000256" key="7">
    <source>
        <dbReference type="SAM" id="Phobius"/>
    </source>
</evidence>
<dbReference type="InterPro" id="IPR036093">
    <property type="entry name" value="NAC_dom_sf"/>
</dbReference>
<evidence type="ECO:0000313" key="10">
    <source>
        <dbReference type="Proteomes" id="UP001603857"/>
    </source>
</evidence>
<dbReference type="Pfam" id="PF02365">
    <property type="entry name" value="NAM"/>
    <property type="match status" value="1"/>
</dbReference>
<feature type="transmembrane region" description="Helical" evidence="7">
    <location>
        <begin position="551"/>
        <end position="573"/>
    </location>
</feature>
<keyword evidence="3" id="KW-0238">DNA-binding</keyword>
<dbReference type="InterPro" id="IPR003441">
    <property type="entry name" value="NAC-dom"/>
</dbReference>
<organism evidence="9 10">
    <name type="scientific">Flemingia macrophylla</name>
    <dbReference type="NCBI Taxonomy" id="520843"/>
    <lineage>
        <taxon>Eukaryota</taxon>
        <taxon>Viridiplantae</taxon>
        <taxon>Streptophyta</taxon>
        <taxon>Embryophyta</taxon>
        <taxon>Tracheophyta</taxon>
        <taxon>Spermatophyta</taxon>
        <taxon>Magnoliopsida</taxon>
        <taxon>eudicotyledons</taxon>
        <taxon>Gunneridae</taxon>
        <taxon>Pentapetalae</taxon>
        <taxon>rosids</taxon>
        <taxon>fabids</taxon>
        <taxon>Fabales</taxon>
        <taxon>Fabaceae</taxon>
        <taxon>Papilionoideae</taxon>
        <taxon>50 kb inversion clade</taxon>
        <taxon>NPAAA clade</taxon>
        <taxon>indigoferoid/millettioid clade</taxon>
        <taxon>Phaseoleae</taxon>
        <taxon>Flemingia</taxon>
    </lineage>
</organism>
<evidence type="ECO:0000259" key="8">
    <source>
        <dbReference type="PROSITE" id="PS51005"/>
    </source>
</evidence>
<dbReference type="GO" id="GO:0005634">
    <property type="term" value="C:nucleus"/>
    <property type="evidence" value="ECO:0007669"/>
    <property type="project" value="UniProtKB-SubCell"/>
</dbReference>
<keyword evidence="4" id="KW-0804">Transcription</keyword>